<evidence type="ECO:0000313" key="3">
    <source>
        <dbReference type="Proteomes" id="UP000009027"/>
    </source>
</evidence>
<keyword evidence="3" id="KW-1185">Reference proteome</keyword>
<dbReference type="VEuPathDB" id="TriTrypDB:TvY486_0026260"/>
<dbReference type="EMBL" id="CAEX01004360">
    <property type="protein sequence ID" value="CCD19889.1"/>
    <property type="molecule type" value="Genomic_DNA"/>
</dbReference>
<feature type="region of interest" description="Disordered" evidence="1">
    <location>
        <begin position="122"/>
        <end position="231"/>
    </location>
</feature>
<name>F9WQQ7_TRYVY</name>
<feature type="compositionally biased region" description="Basic and acidic residues" evidence="1">
    <location>
        <begin position="139"/>
        <end position="160"/>
    </location>
</feature>
<reference evidence="2 3" key="1">
    <citation type="journal article" date="2012" name="Proc. Natl. Acad. Sci. U.S.A.">
        <title>Antigenic diversity is generated by distinct evolutionary mechanisms in African trypanosome species.</title>
        <authorList>
            <person name="Jackson A.P."/>
            <person name="Berry A."/>
            <person name="Aslett M."/>
            <person name="Allison H.C."/>
            <person name="Burton P."/>
            <person name="Vavrova-Anderson J."/>
            <person name="Brown R."/>
            <person name="Browne H."/>
            <person name="Corton N."/>
            <person name="Hauser H."/>
            <person name="Gamble J."/>
            <person name="Gilderthorp R."/>
            <person name="Marcello L."/>
            <person name="McQuillan J."/>
            <person name="Otto T.D."/>
            <person name="Quail M.A."/>
            <person name="Sanders M.J."/>
            <person name="van Tonder A."/>
            <person name="Ginger M.L."/>
            <person name="Field M.C."/>
            <person name="Barry J.D."/>
            <person name="Hertz-Fowler C."/>
            <person name="Berriman M."/>
        </authorList>
    </citation>
    <scope>NUCLEOTIDE SEQUENCE</scope>
    <source>
        <strain evidence="2 3">Y486</strain>
    </source>
</reference>
<protein>
    <submittedName>
        <fullName evidence="2">Uncharacterized protein</fullName>
    </submittedName>
</protein>
<accession>F9WQQ7</accession>
<gene>
    <name evidence="2" type="ORF">TvY486_0026260</name>
</gene>
<organism evidence="2 3">
    <name type="scientific">Trypanosoma vivax (strain Y486)</name>
    <dbReference type="NCBI Taxonomy" id="1055687"/>
    <lineage>
        <taxon>Eukaryota</taxon>
        <taxon>Discoba</taxon>
        <taxon>Euglenozoa</taxon>
        <taxon>Kinetoplastea</taxon>
        <taxon>Metakinetoplastina</taxon>
        <taxon>Trypanosomatida</taxon>
        <taxon>Trypanosomatidae</taxon>
        <taxon>Trypanosoma</taxon>
        <taxon>Duttonella</taxon>
    </lineage>
</organism>
<dbReference type="AlphaFoldDB" id="F9WQQ7"/>
<sequence>MRALSREAHQRTIRPLAGKAAPPFFCFGFRPKQARGRVCAVGVSRLEKGKWRPVTSLFGKSGGGGDKLMELCTAALLARLSRCAVFTRALEPTEGWFQHEQLALDSGSVAILRQCGKARTNMRTQRRREETNIAVADVGSKDREERIRQLKDKTPQEPDRAASLQDTGGPRRAENGLLKAETVRPCAKRKRGPEHTKGRAQRPVAAKVRHRSFSRTQSQRTAAAAPRAGNGCRWFSRNPGVAGCARRGAFHAGGQHSHARGRARVYDADLARTLFESVSRRVSNAAERRLSGGWRARRDGVMSAECRQKRVHRWVEQLDGHACAFDGVSCVRPARVQR</sequence>
<proteinExistence type="predicted"/>
<evidence type="ECO:0000313" key="2">
    <source>
        <dbReference type="EMBL" id="CCD19889.1"/>
    </source>
</evidence>
<evidence type="ECO:0000256" key="1">
    <source>
        <dbReference type="SAM" id="MobiDB-lite"/>
    </source>
</evidence>
<dbReference type="Proteomes" id="UP000009027">
    <property type="component" value="Unassembled WGS sequence"/>
</dbReference>